<dbReference type="InterPro" id="IPR002508">
    <property type="entry name" value="MurNAc-LAA_cat"/>
</dbReference>
<evidence type="ECO:0000256" key="3">
    <source>
        <dbReference type="ARBA" id="ARBA00022801"/>
    </source>
</evidence>
<dbReference type="SMART" id="SM00646">
    <property type="entry name" value="Ami_3"/>
    <property type="match status" value="1"/>
</dbReference>
<dbReference type="GO" id="GO:0009253">
    <property type="term" value="P:peptidoglycan catabolic process"/>
    <property type="evidence" value="ECO:0007669"/>
    <property type="project" value="InterPro"/>
</dbReference>
<dbReference type="CDD" id="cd02696">
    <property type="entry name" value="MurNAc-LAA"/>
    <property type="match status" value="1"/>
</dbReference>
<dbReference type="SUPFAM" id="SSF53187">
    <property type="entry name" value="Zn-dependent exopeptidases"/>
    <property type="match status" value="1"/>
</dbReference>
<dbReference type="Gene3D" id="3.40.630.40">
    <property type="entry name" value="Zn-dependent exopeptidases"/>
    <property type="match status" value="1"/>
</dbReference>
<reference evidence="5 6" key="1">
    <citation type="submission" date="2021-04" db="EMBL/GenBank/DDBJ databases">
        <title>Genome analysis of Polyangium sp.</title>
        <authorList>
            <person name="Li Y."/>
            <person name="Wang J."/>
        </authorList>
    </citation>
    <scope>NUCLEOTIDE SEQUENCE [LARGE SCALE GENOMIC DNA]</scope>
    <source>
        <strain evidence="5 6">SDU14</strain>
    </source>
</reference>
<proteinExistence type="predicted"/>
<dbReference type="Pfam" id="PF01520">
    <property type="entry name" value="Amidase_3"/>
    <property type="match status" value="1"/>
</dbReference>
<dbReference type="PANTHER" id="PTHR30404">
    <property type="entry name" value="N-ACETYLMURAMOYL-L-ALANINE AMIDASE"/>
    <property type="match status" value="1"/>
</dbReference>
<dbReference type="GO" id="GO:0030288">
    <property type="term" value="C:outer membrane-bounded periplasmic space"/>
    <property type="evidence" value="ECO:0007669"/>
    <property type="project" value="TreeGrafter"/>
</dbReference>
<dbReference type="EC" id="3.5.1.28" evidence="2"/>
<evidence type="ECO:0000313" key="6">
    <source>
        <dbReference type="Proteomes" id="UP001151081"/>
    </source>
</evidence>
<evidence type="ECO:0000256" key="1">
    <source>
        <dbReference type="ARBA" id="ARBA00001561"/>
    </source>
</evidence>
<accession>A0A9X4AP83</accession>
<name>A0A9X4AP83_9BACT</name>
<organism evidence="5 6">
    <name type="scientific">Polyangium jinanense</name>
    <dbReference type="NCBI Taxonomy" id="2829994"/>
    <lineage>
        <taxon>Bacteria</taxon>
        <taxon>Pseudomonadati</taxon>
        <taxon>Myxococcota</taxon>
        <taxon>Polyangia</taxon>
        <taxon>Polyangiales</taxon>
        <taxon>Polyangiaceae</taxon>
        <taxon>Polyangium</taxon>
    </lineage>
</organism>
<keyword evidence="3" id="KW-0378">Hydrolase</keyword>
<keyword evidence="6" id="KW-1185">Reference proteome</keyword>
<gene>
    <name evidence="5" type="ORF">KEG57_04635</name>
</gene>
<dbReference type="PANTHER" id="PTHR30404:SF0">
    <property type="entry name" value="N-ACETYLMURAMOYL-L-ALANINE AMIDASE AMIC"/>
    <property type="match status" value="1"/>
</dbReference>
<feature type="domain" description="MurNAc-LAA" evidence="4">
    <location>
        <begin position="100"/>
        <end position="213"/>
    </location>
</feature>
<protein>
    <recommendedName>
        <fullName evidence="2">N-acetylmuramoyl-L-alanine amidase</fullName>
        <ecNumber evidence="2">3.5.1.28</ecNumber>
    </recommendedName>
</protein>
<dbReference type="RefSeq" id="WP_272417782.1">
    <property type="nucleotide sequence ID" value="NZ_JAGTJJ010000001.1"/>
</dbReference>
<evidence type="ECO:0000313" key="5">
    <source>
        <dbReference type="EMBL" id="MDC3979774.1"/>
    </source>
</evidence>
<dbReference type="GO" id="GO:0008745">
    <property type="term" value="F:N-acetylmuramoyl-L-alanine amidase activity"/>
    <property type="evidence" value="ECO:0007669"/>
    <property type="project" value="UniProtKB-EC"/>
</dbReference>
<comment type="catalytic activity">
    <reaction evidence="1">
        <text>Hydrolyzes the link between N-acetylmuramoyl residues and L-amino acid residues in certain cell-wall glycopeptides.</text>
        <dbReference type="EC" id="3.5.1.28"/>
    </reaction>
</comment>
<dbReference type="InterPro" id="IPR050695">
    <property type="entry name" value="N-acetylmuramoyl_amidase_3"/>
</dbReference>
<sequence>MTTVSPDQEKALATEQSDGSAVQKCAVIVVIDPGHGDRLKKGNPIDPGCVHGDIYEKDLALAIGKLLKPKLEAKTSCVESVHLTRDGDISELRRRLHWRTNIAKDKKANIFISLHLDAAGASASGQSVCHHPSFKNSVKLATAISARAKVVKPKTKGAISPRSDLHVLNKNHFGKETKASVLIELGFISNDADRTACQTKQSEIAAEIADGVEDFILANKAIFSEDSSLPKNVPIPQPRPANR</sequence>
<evidence type="ECO:0000256" key="2">
    <source>
        <dbReference type="ARBA" id="ARBA00011901"/>
    </source>
</evidence>
<dbReference type="EMBL" id="JAGTJJ010000001">
    <property type="protein sequence ID" value="MDC3979774.1"/>
    <property type="molecule type" value="Genomic_DNA"/>
</dbReference>
<dbReference type="Proteomes" id="UP001151081">
    <property type="component" value="Unassembled WGS sequence"/>
</dbReference>
<dbReference type="AlphaFoldDB" id="A0A9X4AP83"/>
<evidence type="ECO:0000259" key="4">
    <source>
        <dbReference type="SMART" id="SM00646"/>
    </source>
</evidence>
<comment type="caution">
    <text evidence="5">The sequence shown here is derived from an EMBL/GenBank/DDBJ whole genome shotgun (WGS) entry which is preliminary data.</text>
</comment>